<keyword evidence="1" id="KW-0812">Transmembrane</keyword>
<feature type="transmembrane region" description="Helical" evidence="1">
    <location>
        <begin position="146"/>
        <end position="163"/>
    </location>
</feature>
<dbReference type="AlphaFoldDB" id="A0AAD5UIL6"/>
<dbReference type="Proteomes" id="UP001210925">
    <property type="component" value="Unassembled WGS sequence"/>
</dbReference>
<feature type="transmembrane region" description="Helical" evidence="1">
    <location>
        <begin position="201"/>
        <end position="223"/>
    </location>
</feature>
<feature type="transmembrane region" description="Helical" evidence="1">
    <location>
        <begin position="38"/>
        <end position="56"/>
    </location>
</feature>
<proteinExistence type="predicted"/>
<keyword evidence="3" id="KW-1185">Reference proteome</keyword>
<feature type="transmembrane region" description="Helical" evidence="1">
    <location>
        <begin position="68"/>
        <end position="86"/>
    </location>
</feature>
<feature type="transmembrane region" description="Helical" evidence="1">
    <location>
        <begin position="12"/>
        <end position="32"/>
    </location>
</feature>
<protein>
    <submittedName>
        <fullName evidence="2">Uncharacterized protein</fullName>
    </submittedName>
</protein>
<evidence type="ECO:0000256" key="1">
    <source>
        <dbReference type="SAM" id="Phobius"/>
    </source>
</evidence>
<feature type="transmembrane region" description="Helical" evidence="1">
    <location>
        <begin position="92"/>
        <end position="116"/>
    </location>
</feature>
<dbReference type="EMBL" id="JADGKB010000060">
    <property type="protein sequence ID" value="KAJ3255807.1"/>
    <property type="molecule type" value="Genomic_DNA"/>
</dbReference>
<feature type="transmembrane region" description="Helical" evidence="1">
    <location>
        <begin position="123"/>
        <end position="140"/>
    </location>
</feature>
<keyword evidence="1" id="KW-1133">Transmembrane helix</keyword>
<sequence>MPQEEPKCIGGLSLKNGLLIIMGLGILLSISATFTGQVISGPISILLNIYGIYGVWNELAQHIKIFGMVKLVWLVISNLLDFVFYAQHGFYFPMFTVQVFNDFIDGVNLYALWVFYQYLDLKTVLLVVIAFGVIIAIVGIFTGSLILGLISLLVNLYGIYGIWYELALHVKIFGIIKLIALIVVNIVDIVFFAQYGATGGMVAILILNDVFDCLILYGIYIFYKHISGKGKTVSV</sequence>
<reference evidence="2" key="1">
    <citation type="submission" date="2020-05" db="EMBL/GenBank/DDBJ databases">
        <title>Phylogenomic resolution of chytrid fungi.</title>
        <authorList>
            <person name="Stajich J.E."/>
            <person name="Amses K."/>
            <person name="Simmons R."/>
            <person name="Seto K."/>
            <person name="Myers J."/>
            <person name="Bonds A."/>
            <person name="Quandt C.A."/>
            <person name="Barry K."/>
            <person name="Liu P."/>
            <person name="Grigoriev I."/>
            <person name="Longcore J.E."/>
            <person name="James T.Y."/>
        </authorList>
    </citation>
    <scope>NUCLEOTIDE SEQUENCE</scope>
    <source>
        <strain evidence="2">PLAUS21</strain>
    </source>
</reference>
<name>A0AAD5UIL6_9FUNG</name>
<gene>
    <name evidence="2" type="ORF">HK103_006065</name>
</gene>
<evidence type="ECO:0000313" key="3">
    <source>
        <dbReference type="Proteomes" id="UP001210925"/>
    </source>
</evidence>
<evidence type="ECO:0000313" key="2">
    <source>
        <dbReference type="EMBL" id="KAJ3255807.1"/>
    </source>
</evidence>
<comment type="caution">
    <text evidence="2">The sequence shown here is derived from an EMBL/GenBank/DDBJ whole genome shotgun (WGS) entry which is preliminary data.</text>
</comment>
<keyword evidence="1" id="KW-0472">Membrane</keyword>
<organism evidence="2 3">
    <name type="scientific">Boothiomyces macroporosus</name>
    <dbReference type="NCBI Taxonomy" id="261099"/>
    <lineage>
        <taxon>Eukaryota</taxon>
        <taxon>Fungi</taxon>
        <taxon>Fungi incertae sedis</taxon>
        <taxon>Chytridiomycota</taxon>
        <taxon>Chytridiomycota incertae sedis</taxon>
        <taxon>Chytridiomycetes</taxon>
        <taxon>Rhizophydiales</taxon>
        <taxon>Terramycetaceae</taxon>
        <taxon>Boothiomyces</taxon>
    </lineage>
</organism>
<accession>A0AAD5UIL6</accession>
<feature type="transmembrane region" description="Helical" evidence="1">
    <location>
        <begin position="175"/>
        <end position="195"/>
    </location>
</feature>